<dbReference type="Proteomes" id="UP000474567">
    <property type="component" value="Unassembled WGS sequence"/>
</dbReference>
<reference evidence="1 2" key="1">
    <citation type="submission" date="2020-02" db="EMBL/GenBank/DDBJ databases">
        <authorList>
            <person name="Criscuolo A."/>
        </authorList>
    </citation>
    <scope>NUCLEOTIDE SEQUENCE [LARGE SCALE GENOMIC DNA]</scope>
    <source>
        <strain evidence="1">CECT7796</strain>
    </source>
</reference>
<evidence type="ECO:0008006" key="3">
    <source>
        <dbReference type="Google" id="ProtNLM"/>
    </source>
</evidence>
<protein>
    <recommendedName>
        <fullName evidence="3">HTH araC/xylS-type domain-containing protein</fullName>
    </recommendedName>
</protein>
<accession>A0ABM8KHS7</accession>
<evidence type="ECO:0000313" key="1">
    <source>
        <dbReference type="EMBL" id="CAA9197780.1"/>
    </source>
</evidence>
<organism evidence="1 2">
    <name type="scientific">Flavobacterium collinsii</name>
    <dbReference type="NCBI Taxonomy" id="1114861"/>
    <lineage>
        <taxon>Bacteria</taxon>
        <taxon>Pseudomonadati</taxon>
        <taxon>Bacteroidota</taxon>
        <taxon>Flavobacteriia</taxon>
        <taxon>Flavobacteriales</taxon>
        <taxon>Flavobacteriaceae</taxon>
        <taxon>Flavobacterium</taxon>
    </lineage>
</organism>
<proteinExistence type="predicted"/>
<comment type="caution">
    <text evidence="1">The sequence shown here is derived from an EMBL/GenBank/DDBJ whole genome shotgun (WGS) entry which is preliminary data.</text>
</comment>
<gene>
    <name evidence="1" type="ORF">FLACOL7796_01851</name>
</gene>
<keyword evidence="2" id="KW-1185">Reference proteome</keyword>
<sequence length="74" mass="8940">MHNIIKGMANIKKDLFLSFILFTAKFKSFHPQSFEMSVTTSQYYKRFTGFETEYFRLNKNRYKNDNSTKLINRL</sequence>
<name>A0ABM8KHS7_9FLAO</name>
<dbReference type="EMBL" id="CADCST010000077">
    <property type="protein sequence ID" value="CAA9197780.1"/>
    <property type="molecule type" value="Genomic_DNA"/>
</dbReference>
<evidence type="ECO:0000313" key="2">
    <source>
        <dbReference type="Proteomes" id="UP000474567"/>
    </source>
</evidence>